<dbReference type="Proteomes" id="UP000275436">
    <property type="component" value="Unassembled WGS sequence"/>
</dbReference>
<dbReference type="PRINTS" id="PR00080">
    <property type="entry name" value="SDRFAMILY"/>
</dbReference>
<dbReference type="NCBIfam" id="NF009466">
    <property type="entry name" value="PRK12826.1-2"/>
    <property type="match status" value="1"/>
</dbReference>
<protein>
    <submittedName>
        <fullName evidence="2">3-oxoacyl-[acyl-carrier-protein] reductase</fullName>
    </submittedName>
</protein>
<accession>A0A3M9X5Q5</accession>
<dbReference type="InterPro" id="IPR020904">
    <property type="entry name" value="Sc_DH/Rdtase_CS"/>
</dbReference>
<dbReference type="FunFam" id="3.40.50.720:FF:000084">
    <property type="entry name" value="Short-chain dehydrogenase reductase"/>
    <property type="match status" value="1"/>
</dbReference>
<dbReference type="GO" id="GO:0016616">
    <property type="term" value="F:oxidoreductase activity, acting on the CH-OH group of donors, NAD or NADP as acceptor"/>
    <property type="evidence" value="ECO:0007669"/>
    <property type="project" value="TreeGrafter"/>
</dbReference>
<dbReference type="Pfam" id="PF13561">
    <property type="entry name" value="adh_short_C2"/>
    <property type="match status" value="1"/>
</dbReference>
<evidence type="ECO:0000313" key="2">
    <source>
        <dbReference type="EMBL" id="RNJ42778.1"/>
    </source>
</evidence>
<proteinExistence type="inferred from homology"/>
<dbReference type="CDD" id="cd05233">
    <property type="entry name" value="SDR_c"/>
    <property type="match status" value="1"/>
</dbReference>
<reference evidence="2 3" key="1">
    <citation type="journal article" date="2018" name="Mol. Plant Microbe Interact.">
        <title>Taxonomically Different Co-Microsymbionts of a Relict Legume, Oxytropis popoviana, Have Complementary Sets of Symbiotic Genes and Together Increase the Efficiency of Plant Nodulation.</title>
        <authorList>
            <person name="Safronova V."/>
            <person name="Belimov A."/>
            <person name="Sazanova A."/>
            <person name="Chirak E."/>
            <person name="Verkhozina A."/>
            <person name="Kuznetsova I."/>
            <person name="Andronov E."/>
            <person name="Puhalsky J."/>
            <person name="Tikhonovich I."/>
        </authorList>
    </citation>
    <scope>NUCLEOTIDE SEQUENCE [LARGE SCALE GENOMIC DNA]</scope>
    <source>
        <strain evidence="2 3">Opo-235</strain>
    </source>
</reference>
<dbReference type="EMBL" id="QKOD01000009">
    <property type="protein sequence ID" value="RNJ42778.1"/>
    <property type="molecule type" value="Genomic_DNA"/>
</dbReference>
<dbReference type="InterPro" id="IPR002347">
    <property type="entry name" value="SDR_fam"/>
</dbReference>
<dbReference type="AlphaFoldDB" id="A0A3M9X5Q5"/>
<evidence type="ECO:0000256" key="1">
    <source>
        <dbReference type="ARBA" id="ARBA00006484"/>
    </source>
</evidence>
<dbReference type="PANTHER" id="PTHR42760">
    <property type="entry name" value="SHORT-CHAIN DEHYDROGENASES/REDUCTASES FAMILY MEMBER"/>
    <property type="match status" value="1"/>
</dbReference>
<dbReference type="PRINTS" id="PR00081">
    <property type="entry name" value="GDHRDH"/>
</dbReference>
<name>A0A3M9X5Q5_9HYPH</name>
<comment type="caution">
    <text evidence="2">The sequence shown here is derived from an EMBL/GenBank/DDBJ whole genome shotgun (WGS) entry which is preliminary data.</text>
</comment>
<dbReference type="Gene3D" id="3.40.50.720">
    <property type="entry name" value="NAD(P)-binding Rossmann-like Domain"/>
    <property type="match status" value="1"/>
</dbReference>
<dbReference type="InterPro" id="IPR036291">
    <property type="entry name" value="NAD(P)-bd_dom_sf"/>
</dbReference>
<gene>
    <name evidence="2" type="ORF">DNR46_27150</name>
</gene>
<dbReference type="SUPFAM" id="SSF51735">
    <property type="entry name" value="NAD(P)-binding Rossmann-fold domains"/>
    <property type="match status" value="1"/>
</dbReference>
<dbReference type="RefSeq" id="WP_123169470.1">
    <property type="nucleotide sequence ID" value="NZ_QKOD01000009.1"/>
</dbReference>
<evidence type="ECO:0000313" key="3">
    <source>
        <dbReference type="Proteomes" id="UP000275436"/>
    </source>
</evidence>
<comment type="similarity">
    <text evidence="1">Belongs to the short-chain dehydrogenases/reductases (SDR) family.</text>
</comment>
<organism evidence="2 3">
    <name type="scientific">Mesorhizobium japonicum</name>
    <dbReference type="NCBI Taxonomy" id="2066070"/>
    <lineage>
        <taxon>Bacteria</taxon>
        <taxon>Pseudomonadati</taxon>
        <taxon>Pseudomonadota</taxon>
        <taxon>Alphaproteobacteria</taxon>
        <taxon>Hyphomicrobiales</taxon>
        <taxon>Phyllobacteriaceae</taxon>
        <taxon>Mesorhizobium</taxon>
    </lineage>
</organism>
<sequence>MDLQLENKRVLITAGAAGIGKAVAERFASEGAKVLVCDVDSHAIENIQAETGILAIAADVSNSEAVATLFEQVAIHLGGLDILINNAGVSGPSKSLAALSDDEWKTTLAVNLDGSFYCARSAIPFIKQSGGGSIVNMSSVAGILPFPLRAPYCTSKYGVIGLTEVLARELGSDNINVNAICPGNVDSPRAERVNLMAAQSRGVPVEQIREAALKQTSIRKLVSVQEVASMILYLCSPHGRIISGQSVVIDGQTNAAEF</sequence>
<dbReference type="PROSITE" id="PS00061">
    <property type="entry name" value="ADH_SHORT"/>
    <property type="match status" value="1"/>
</dbReference>